<name>A0A7W7F8M8_9SPHN</name>
<comment type="caution">
    <text evidence="2">The sequence shown here is derived from an EMBL/GenBank/DDBJ whole genome shotgun (WGS) entry which is preliminary data.</text>
</comment>
<proteinExistence type="predicted"/>
<dbReference type="InterPro" id="IPR013249">
    <property type="entry name" value="RNA_pol_sigma70_r4_t2"/>
</dbReference>
<organism evidence="2 3">
    <name type="scientific">Sphingosinicella soli</name>
    <dbReference type="NCBI Taxonomy" id="333708"/>
    <lineage>
        <taxon>Bacteria</taxon>
        <taxon>Pseudomonadati</taxon>
        <taxon>Pseudomonadota</taxon>
        <taxon>Alphaproteobacteria</taxon>
        <taxon>Sphingomonadales</taxon>
        <taxon>Sphingosinicellaceae</taxon>
        <taxon>Sphingosinicella</taxon>
    </lineage>
</organism>
<dbReference type="GO" id="GO:0006352">
    <property type="term" value="P:DNA-templated transcription initiation"/>
    <property type="evidence" value="ECO:0007669"/>
    <property type="project" value="InterPro"/>
</dbReference>
<feature type="domain" description="RNA polymerase sigma factor 70 region 4 type 2" evidence="1">
    <location>
        <begin position="15"/>
        <end position="64"/>
    </location>
</feature>
<accession>A0A7W7F8M8</accession>
<dbReference type="AlphaFoldDB" id="A0A7W7F8M8"/>
<dbReference type="GO" id="GO:0016987">
    <property type="term" value="F:sigma factor activity"/>
    <property type="evidence" value="ECO:0007669"/>
    <property type="project" value="InterPro"/>
</dbReference>
<sequence length="70" mass="7835">MRRAIRHIVKIGKPYQEAFAALDPISQQVMELAWDGLLNDRIALRLGLSVTEVETRMADALVALHRATPP</sequence>
<gene>
    <name evidence="2" type="ORF">GGQ98_003473</name>
</gene>
<dbReference type="RefSeq" id="WP_184071753.1">
    <property type="nucleotide sequence ID" value="NZ_JACHNZ010000059.1"/>
</dbReference>
<dbReference type="InterPro" id="IPR016032">
    <property type="entry name" value="Sig_transdc_resp-reg_C-effctor"/>
</dbReference>
<evidence type="ECO:0000313" key="3">
    <source>
        <dbReference type="Proteomes" id="UP000566324"/>
    </source>
</evidence>
<dbReference type="InterPro" id="IPR036388">
    <property type="entry name" value="WH-like_DNA-bd_sf"/>
</dbReference>
<evidence type="ECO:0000313" key="2">
    <source>
        <dbReference type="EMBL" id="MBB4633817.1"/>
    </source>
</evidence>
<keyword evidence="3" id="KW-1185">Reference proteome</keyword>
<dbReference type="EMBL" id="JACHNZ010000059">
    <property type="protein sequence ID" value="MBB4633817.1"/>
    <property type="molecule type" value="Genomic_DNA"/>
</dbReference>
<keyword evidence="2" id="KW-0238">DNA-binding</keyword>
<dbReference type="Pfam" id="PF08281">
    <property type="entry name" value="Sigma70_r4_2"/>
    <property type="match status" value="1"/>
</dbReference>
<dbReference type="Proteomes" id="UP000566324">
    <property type="component" value="Unassembled WGS sequence"/>
</dbReference>
<protein>
    <submittedName>
        <fullName evidence="2">DNA-binding NarL/FixJ family response regulator</fullName>
    </submittedName>
</protein>
<evidence type="ECO:0000259" key="1">
    <source>
        <dbReference type="Pfam" id="PF08281"/>
    </source>
</evidence>
<dbReference type="SUPFAM" id="SSF46894">
    <property type="entry name" value="C-terminal effector domain of the bipartite response regulators"/>
    <property type="match status" value="1"/>
</dbReference>
<dbReference type="GO" id="GO:0003677">
    <property type="term" value="F:DNA binding"/>
    <property type="evidence" value="ECO:0007669"/>
    <property type="project" value="UniProtKB-KW"/>
</dbReference>
<reference evidence="2 3" key="1">
    <citation type="submission" date="2020-08" db="EMBL/GenBank/DDBJ databases">
        <title>Genomic Encyclopedia of Type Strains, Phase IV (KMG-IV): sequencing the most valuable type-strain genomes for metagenomic binning, comparative biology and taxonomic classification.</title>
        <authorList>
            <person name="Goeker M."/>
        </authorList>
    </citation>
    <scope>NUCLEOTIDE SEQUENCE [LARGE SCALE GENOMIC DNA]</scope>
    <source>
        <strain evidence="2 3">DSM 17328</strain>
    </source>
</reference>
<dbReference type="Gene3D" id="1.10.10.10">
    <property type="entry name" value="Winged helix-like DNA-binding domain superfamily/Winged helix DNA-binding domain"/>
    <property type="match status" value="1"/>
</dbReference>